<name>A0ABY2QS01_9HYPH</name>
<dbReference type="Pfam" id="PF01177">
    <property type="entry name" value="Asp_Glu_race"/>
    <property type="match status" value="1"/>
</dbReference>
<gene>
    <name evidence="1" type="ORF">E9677_16185</name>
</gene>
<keyword evidence="2" id="KW-1185">Reference proteome</keyword>
<dbReference type="Proteomes" id="UP000309667">
    <property type="component" value="Unassembled WGS sequence"/>
</dbReference>
<protein>
    <recommendedName>
        <fullName evidence="3">Asp/Glu/hydantoin racemase</fullName>
    </recommendedName>
</protein>
<evidence type="ECO:0008006" key="3">
    <source>
        <dbReference type="Google" id="ProtNLM"/>
    </source>
</evidence>
<comment type="caution">
    <text evidence="1">The sequence shown here is derived from an EMBL/GenBank/DDBJ whole genome shotgun (WGS) entry which is preliminary data.</text>
</comment>
<reference evidence="1 2" key="1">
    <citation type="submission" date="2019-04" db="EMBL/GenBank/DDBJ databases">
        <title>Genome sequence of strain 7209-2.</title>
        <authorList>
            <person name="Gao J."/>
            <person name="Sun J."/>
        </authorList>
    </citation>
    <scope>NUCLEOTIDE SEQUENCE [LARGE SCALE GENOMIC DNA]</scope>
    <source>
        <strain evidence="1 2">7209-2</strain>
    </source>
</reference>
<sequence>MRPFRKLTFIHTVAALEPVFASLASERLPDWELKAVTDESLLSRTIARGHVDQDVFNCLARHIEQANANGSSAIIVTCSTLGEAVDALAHRTVTPLYRIDRGMAENAVRRASTIGVLATLGTTLEPTIRLLEATAHQAGRRCTFVSRLCGDAFSVLKSGDRVRHDMLVRQAFEDLSRDVELVVLAQASMARALDQGGRNKTYLTSPELGMDYIAERIRLSRL</sequence>
<evidence type="ECO:0000313" key="2">
    <source>
        <dbReference type="Proteomes" id="UP000309667"/>
    </source>
</evidence>
<accession>A0ABY2QS01</accession>
<evidence type="ECO:0000313" key="1">
    <source>
        <dbReference type="EMBL" id="THV12807.1"/>
    </source>
</evidence>
<dbReference type="EMBL" id="STGT01000004">
    <property type="protein sequence ID" value="THV12807.1"/>
    <property type="molecule type" value="Genomic_DNA"/>
</dbReference>
<proteinExistence type="predicted"/>
<dbReference type="InterPro" id="IPR015942">
    <property type="entry name" value="Asp/Glu/hydantoin_racemase"/>
</dbReference>
<organism evidence="1 2">
    <name type="scientific">Rhizobium rhizophilum</name>
    <dbReference type="NCBI Taxonomy" id="1850373"/>
    <lineage>
        <taxon>Bacteria</taxon>
        <taxon>Pseudomonadati</taxon>
        <taxon>Pseudomonadota</taxon>
        <taxon>Alphaproteobacteria</taxon>
        <taxon>Hyphomicrobiales</taxon>
        <taxon>Rhizobiaceae</taxon>
        <taxon>Rhizobium/Agrobacterium group</taxon>
        <taxon>Rhizobium</taxon>
    </lineage>
</organism>